<name>A0A426XRQ8_ENSVE</name>
<feature type="region of interest" description="Disordered" evidence="1">
    <location>
        <begin position="1"/>
        <end position="25"/>
    </location>
</feature>
<proteinExistence type="predicted"/>
<evidence type="ECO:0000313" key="2">
    <source>
        <dbReference type="EMBL" id="RRT42197.1"/>
    </source>
</evidence>
<dbReference type="EMBL" id="AMZH03018004">
    <property type="protein sequence ID" value="RRT42197.1"/>
    <property type="molecule type" value="Genomic_DNA"/>
</dbReference>
<dbReference type="AlphaFoldDB" id="A0A426XRQ8"/>
<protein>
    <submittedName>
        <fullName evidence="2">Uncharacterized protein</fullName>
    </submittedName>
</protein>
<evidence type="ECO:0000256" key="1">
    <source>
        <dbReference type="SAM" id="MobiDB-lite"/>
    </source>
</evidence>
<sequence>MCMAFRGSTCGKRSRSKKTGSAKMRGRRTWMTLTAPHSAVPCRAVPSLKATHRERERERERSSHALMQVAGYRHGCRRSNLVIMMLGEKRNAEGIERRQIEITAASEMLIRRDGSAHGGVSHWEKEAPRRDRVVSVAVDLVRLPCIVVAVVKGIAGVVAARAPQEVGVVSSAAARSFLASHRKLAYRPNASASAGFNPAALLK</sequence>
<dbReference type="Proteomes" id="UP000287651">
    <property type="component" value="Unassembled WGS sequence"/>
</dbReference>
<evidence type="ECO:0000313" key="3">
    <source>
        <dbReference type="Proteomes" id="UP000287651"/>
    </source>
</evidence>
<reference evidence="2 3" key="1">
    <citation type="journal article" date="2014" name="Agronomy (Basel)">
        <title>A Draft Genome Sequence for Ensete ventricosum, the Drought-Tolerant Tree Against Hunger.</title>
        <authorList>
            <person name="Harrison J."/>
            <person name="Moore K.A."/>
            <person name="Paszkiewicz K."/>
            <person name="Jones T."/>
            <person name="Grant M."/>
            <person name="Ambacheew D."/>
            <person name="Muzemil S."/>
            <person name="Studholme D.J."/>
        </authorList>
    </citation>
    <scope>NUCLEOTIDE SEQUENCE [LARGE SCALE GENOMIC DNA]</scope>
</reference>
<comment type="caution">
    <text evidence="2">The sequence shown here is derived from an EMBL/GenBank/DDBJ whole genome shotgun (WGS) entry which is preliminary data.</text>
</comment>
<feature type="compositionally biased region" description="Basic residues" evidence="1">
    <location>
        <begin position="12"/>
        <end position="25"/>
    </location>
</feature>
<accession>A0A426XRQ8</accession>
<gene>
    <name evidence="2" type="ORF">B296_00057300</name>
</gene>
<organism evidence="2 3">
    <name type="scientific">Ensete ventricosum</name>
    <name type="common">Abyssinian banana</name>
    <name type="synonym">Musa ensete</name>
    <dbReference type="NCBI Taxonomy" id="4639"/>
    <lineage>
        <taxon>Eukaryota</taxon>
        <taxon>Viridiplantae</taxon>
        <taxon>Streptophyta</taxon>
        <taxon>Embryophyta</taxon>
        <taxon>Tracheophyta</taxon>
        <taxon>Spermatophyta</taxon>
        <taxon>Magnoliopsida</taxon>
        <taxon>Liliopsida</taxon>
        <taxon>Zingiberales</taxon>
        <taxon>Musaceae</taxon>
        <taxon>Ensete</taxon>
    </lineage>
</organism>